<protein>
    <recommendedName>
        <fullName evidence="3">EF-hand domain-containing protein</fullName>
    </recommendedName>
</protein>
<name>A0ABD3WBM4_SINWO</name>
<dbReference type="InterPro" id="IPR011992">
    <property type="entry name" value="EF-hand-dom_pair"/>
</dbReference>
<sequence>MVFCFMHISLSFFLLEADLYKLQKRDEGERAVLLFDKVDVDHTDHLTYNELEAIFGLFDANNDSTVTQAEFLSDWTDVYKIGGPGEAQGLFQRADTNGDGVITKDDMPAIFKYFDMDGDHYVDLNEFLTQWGQLMLFPSRPVDIGTVHLG</sequence>
<reference evidence="4 6" key="1">
    <citation type="submission" date="2024-11" db="EMBL/GenBank/DDBJ databases">
        <title>Chromosome-level genome assembly of the freshwater bivalve Anodonta woodiana.</title>
        <authorList>
            <person name="Chen X."/>
        </authorList>
    </citation>
    <scope>NUCLEOTIDE SEQUENCE [LARGE SCALE GENOMIC DNA]</scope>
    <source>
        <strain evidence="4">MN2024</strain>
        <tissue evidence="4">Gills</tissue>
    </source>
</reference>
<keyword evidence="2" id="KW-0732">Signal</keyword>
<evidence type="ECO:0000313" key="4">
    <source>
        <dbReference type="EMBL" id="KAL3871299.1"/>
    </source>
</evidence>
<dbReference type="InterPro" id="IPR002048">
    <property type="entry name" value="EF_hand_dom"/>
</dbReference>
<proteinExistence type="predicted"/>
<dbReference type="PROSITE" id="PS00018">
    <property type="entry name" value="EF_HAND_1"/>
    <property type="match status" value="2"/>
</dbReference>
<evidence type="ECO:0000256" key="1">
    <source>
        <dbReference type="ARBA" id="ARBA00022837"/>
    </source>
</evidence>
<evidence type="ECO:0000313" key="5">
    <source>
        <dbReference type="EMBL" id="KAL3871332.1"/>
    </source>
</evidence>
<feature type="domain" description="EF-hand" evidence="3">
    <location>
        <begin position="102"/>
        <end position="137"/>
    </location>
</feature>
<gene>
    <name evidence="4" type="ORF">ACJMK2_039306</name>
    <name evidence="5" type="ORF">ACJMK2_039339</name>
</gene>
<dbReference type="EMBL" id="JBJQND010000007">
    <property type="protein sequence ID" value="KAL3871332.1"/>
    <property type="molecule type" value="Genomic_DNA"/>
</dbReference>
<dbReference type="Pfam" id="PF13202">
    <property type="entry name" value="EF-hand_5"/>
    <property type="match status" value="1"/>
</dbReference>
<keyword evidence="1" id="KW-0106">Calcium</keyword>
<feature type="chain" id="PRO_5044725190" description="EF-hand domain-containing protein" evidence="2">
    <location>
        <begin position="18"/>
        <end position="150"/>
    </location>
</feature>
<dbReference type="SMART" id="SM00054">
    <property type="entry name" value="EFh"/>
    <property type="match status" value="2"/>
</dbReference>
<dbReference type="Proteomes" id="UP001634394">
    <property type="component" value="Unassembled WGS sequence"/>
</dbReference>
<dbReference type="SUPFAM" id="SSF47473">
    <property type="entry name" value="EF-hand"/>
    <property type="match status" value="1"/>
</dbReference>
<feature type="domain" description="EF-hand" evidence="3">
    <location>
        <begin position="26"/>
        <end position="61"/>
    </location>
</feature>
<organism evidence="4 6">
    <name type="scientific">Sinanodonta woodiana</name>
    <name type="common">Chinese pond mussel</name>
    <name type="synonym">Anodonta woodiana</name>
    <dbReference type="NCBI Taxonomy" id="1069815"/>
    <lineage>
        <taxon>Eukaryota</taxon>
        <taxon>Metazoa</taxon>
        <taxon>Spiralia</taxon>
        <taxon>Lophotrochozoa</taxon>
        <taxon>Mollusca</taxon>
        <taxon>Bivalvia</taxon>
        <taxon>Autobranchia</taxon>
        <taxon>Heteroconchia</taxon>
        <taxon>Palaeoheterodonta</taxon>
        <taxon>Unionida</taxon>
        <taxon>Unionoidea</taxon>
        <taxon>Unionidae</taxon>
        <taxon>Unioninae</taxon>
        <taxon>Sinanodonta</taxon>
    </lineage>
</organism>
<evidence type="ECO:0000313" key="6">
    <source>
        <dbReference type="Proteomes" id="UP001634394"/>
    </source>
</evidence>
<dbReference type="EMBL" id="JBJQND010000007">
    <property type="protein sequence ID" value="KAL3871299.1"/>
    <property type="molecule type" value="Genomic_DNA"/>
</dbReference>
<dbReference type="Gene3D" id="1.10.238.10">
    <property type="entry name" value="EF-hand"/>
    <property type="match status" value="1"/>
</dbReference>
<dbReference type="AlphaFoldDB" id="A0ABD3WBM4"/>
<comment type="caution">
    <text evidence="4">The sequence shown here is derived from an EMBL/GenBank/DDBJ whole genome shotgun (WGS) entry which is preliminary data.</text>
</comment>
<evidence type="ECO:0000256" key="2">
    <source>
        <dbReference type="SAM" id="SignalP"/>
    </source>
</evidence>
<feature type="signal peptide" evidence="2">
    <location>
        <begin position="1"/>
        <end position="17"/>
    </location>
</feature>
<dbReference type="PROSITE" id="PS50222">
    <property type="entry name" value="EF_HAND_2"/>
    <property type="match status" value="2"/>
</dbReference>
<dbReference type="InterPro" id="IPR018247">
    <property type="entry name" value="EF_Hand_1_Ca_BS"/>
</dbReference>
<keyword evidence="6" id="KW-1185">Reference proteome</keyword>
<evidence type="ECO:0000259" key="3">
    <source>
        <dbReference type="PROSITE" id="PS50222"/>
    </source>
</evidence>
<accession>A0ABD3WBM4</accession>